<organism evidence="1 2">
    <name type="scientific">Eumeta variegata</name>
    <name type="common">Bagworm moth</name>
    <name type="synonym">Eumeta japonica</name>
    <dbReference type="NCBI Taxonomy" id="151549"/>
    <lineage>
        <taxon>Eukaryota</taxon>
        <taxon>Metazoa</taxon>
        <taxon>Ecdysozoa</taxon>
        <taxon>Arthropoda</taxon>
        <taxon>Hexapoda</taxon>
        <taxon>Insecta</taxon>
        <taxon>Pterygota</taxon>
        <taxon>Neoptera</taxon>
        <taxon>Endopterygota</taxon>
        <taxon>Lepidoptera</taxon>
        <taxon>Glossata</taxon>
        <taxon>Ditrysia</taxon>
        <taxon>Tineoidea</taxon>
        <taxon>Psychidae</taxon>
        <taxon>Oiketicinae</taxon>
        <taxon>Eumeta</taxon>
    </lineage>
</organism>
<evidence type="ECO:0000313" key="1">
    <source>
        <dbReference type="EMBL" id="GBP57984.1"/>
    </source>
</evidence>
<dbReference type="Proteomes" id="UP000299102">
    <property type="component" value="Unassembled WGS sequence"/>
</dbReference>
<dbReference type="AlphaFoldDB" id="A0A4C1X6J9"/>
<reference evidence="1 2" key="1">
    <citation type="journal article" date="2019" name="Commun. Biol.">
        <title>The bagworm genome reveals a unique fibroin gene that provides high tensile strength.</title>
        <authorList>
            <person name="Kono N."/>
            <person name="Nakamura H."/>
            <person name="Ohtoshi R."/>
            <person name="Tomita M."/>
            <person name="Numata K."/>
            <person name="Arakawa K."/>
        </authorList>
    </citation>
    <scope>NUCLEOTIDE SEQUENCE [LARGE SCALE GENOMIC DNA]</scope>
</reference>
<name>A0A4C1X6J9_EUMVA</name>
<proteinExistence type="predicted"/>
<dbReference type="EMBL" id="BGZK01000724">
    <property type="protein sequence ID" value="GBP57984.1"/>
    <property type="molecule type" value="Genomic_DNA"/>
</dbReference>
<keyword evidence="2" id="KW-1185">Reference proteome</keyword>
<gene>
    <name evidence="1" type="ORF">EVAR_82623_1</name>
</gene>
<accession>A0A4C1X6J9</accession>
<sequence>MTFLRELKANVKLLFAARAYKSLAELKSLITNYKQVYEENCETTYDLPMEWGTKENSPVQPASNVKIDVKSPQPATTDI</sequence>
<evidence type="ECO:0000313" key="2">
    <source>
        <dbReference type="Proteomes" id="UP000299102"/>
    </source>
</evidence>
<protein>
    <submittedName>
        <fullName evidence="1">Uncharacterized protein</fullName>
    </submittedName>
</protein>
<comment type="caution">
    <text evidence="1">The sequence shown here is derived from an EMBL/GenBank/DDBJ whole genome shotgun (WGS) entry which is preliminary data.</text>
</comment>